<dbReference type="KEGG" id="cvt:B843_11480"/>
<evidence type="ECO:0000256" key="5">
    <source>
        <dbReference type="ARBA" id="ARBA00023163"/>
    </source>
</evidence>
<dbReference type="PROSITE" id="PS50949">
    <property type="entry name" value="HTH_GNTR"/>
    <property type="match status" value="1"/>
</dbReference>
<evidence type="ECO:0000259" key="6">
    <source>
        <dbReference type="PROSITE" id="PS50949"/>
    </source>
</evidence>
<dbReference type="AlphaFoldDB" id="W5Y439"/>
<comment type="similarity">
    <text evidence="1">In the C-terminal section; belongs to the class-I pyridoxal-phosphate-dependent aminotransferase family.</text>
</comment>
<sequence length="467" mass="49899">MPLLRADLPLAVDRAIPHSLPAQIAAQVRALINDGALKPGDALPGTRRLAEQLGVSRGSVTTAFDQLHAEGYLHSSPGAPTRVNPELLTPPPEPARTRPQLALPRPKIRISLKPSTASPQNVRPAAWRAAWRQAAGVPEKKLEQAGQPELREAIAEHIRLTRSMALSSRSVLVTGGSREGFMLILMALSDAYGRPLTVGVEDPGHPGLRGIITLLGHATRPCATDSQGVLVDALPSDLDVLLVTPSYQYPLGSTMPAARRAELIQWANARGTVVVEDDFNAELRYRLAPEPALAALGQASTAQVIVLGTFSTLLSPSLSAGYVLAPPSLVDGLLATRAQLGMPVAGVTQRAIAQLLHNGYVRKHTKAMHARLGRRKATIARTLRPEGVEITTMGSGADYFFGFADSERAASFEKRLLEQGIGLGHAEKLWSTIGPEQGFILSFAHLEDEEFAFALGAVADALEDEKL</sequence>
<accession>W5Y439</accession>
<reference evidence="7 8" key="1">
    <citation type="submission" date="2013-02" db="EMBL/GenBank/DDBJ databases">
        <title>The complete genome sequence of Corynebacterium vitaeruminis DSM 20294.</title>
        <authorList>
            <person name="Ruckert C."/>
            <person name="Albersmeier A."/>
            <person name="Kalinowski J."/>
        </authorList>
    </citation>
    <scope>NUCLEOTIDE SEQUENCE [LARGE SCALE GENOMIC DNA]</scope>
    <source>
        <strain evidence="8">ATCC 10234</strain>
    </source>
</reference>
<dbReference type="InterPro" id="IPR015421">
    <property type="entry name" value="PyrdxlP-dep_Trfase_major"/>
</dbReference>
<dbReference type="eggNOG" id="COG1167">
    <property type="taxonomic scope" value="Bacteria"/>
</dbReference>
<evidence type="ECO:0000313" key="8">
    <source>
        <dbReference type="Proteomes" id="UP000019222"/>
    </source>
</evidence>
<evidence type="ECO:0000256" key="1">
    <source>
        <dbReference type="ARBA" id="ARBA00005384"/>
    </source>
</evidence>
<dbReference type="Pfam" id="PF00392">
    <property type="entry name" value="GntR"/>
    <property type="match status" value="1"/>
</dbReference>
<keyword evidence="3" id="KW-0805">Transcription regulation</keyword>
<dbReference type="Proteomes" id="UP000019222">
    <property type="component" value="Chromosome"/>
</dbReference>
<dbReference type="RefSeq" id="WP_025253659.1">
    <property type="nucleotide sequence ID" value="NZ_CP004353.1"/>
</dbReference>
<dbReference type="SUPFAM" id="SSF46785">
    <property type="entry name" value="Winged helix' DNA-binding domain"/>
    <property type="match status" value="1"/>
</dbReference>
<dbReference type="PATRIC" id="fig|1224164.3.peg.2315"/>
<dbReference type="PANTHER" id="PTHR46577">
    <property type="entry name" value="HTH-TYPE TRANSCRIPTIONAL REGULATORY PROTEIN GABR"/>
    <property type="match status" value="1"/>
</dbReference>
<evidence type="ECO:0000313" key="7">
    <source>
        <dbReference type="EMBL" id="AHI23674.1"/>
    </source>
</evidence>
<dbReference type="Pfam" id="PF00155">
    <property type="entry name" value="Aminotran_1_2"/>
    <property type="match status" value="1"/>
</dbReference>
<dbReference type="InterPro" id="IPR004839">
    <property type="entry name" value="Aminotransferase_I/II_large"/>
</dbReference>
<dbReference type="PANTHER" id="PTHR46577:SF1">
    <property type="entry name" value="HTH-TYPE TRANSCRIPTIONAL REGULATORY PROTEIN GABR"/>
    <property type="match status" value="1"/>
</dbReference>
<dbReference type="SMART" id="SM00345">
    <property type="entry name" value="HTH_GNTR"/>
    <property type="match status" value="1"/>
</dbReference>
<evidence type="ECO:0000256" key="2">
    <source>
        <dbReference type="ARBA" id="ARBA00022898"/>
    </source>
</evidence>
<dbReference type="PRINTS" id="PR00035">
    <property type="entry name" value="HTHGNTR"/>
</dbReference>
<dbReference type="CDD" id="cd00609">
    <property type="entry name" value="AAT_like"/>
    <property type="match status" value="1"/>
</dbReference>
<dbReference type="Gene3D" id="1.10.10.10">
    <property type="entry name" value="Winged helix-like DNA-binding domain superfamily/Winged helix DNA-binding domain"/>
    <property type="match status" value="1"/>
</dbReference>
<gene>
    <name evidence="7" type="ORF">B843_11480</name>
</gene>
<keyword evidence="4" id="KW-0238">DNA-binding</keyword>
<name>W5Y439_9CORY</name>
<proteinExistence type="inferred from homology"/>
<dbReference type="InterPro" id="IPR051446">
    <property type="entry name" value="HTH_trans_reg/aminotransferase"/>
</dbReference>
<dbReference type="InterPro" id="IPR036390">
    <property type="entry name" value="WH_DNA-bd_sf"/>
</dbReference>
<protein>
    <submittedName>
        <fullName evidence="7">GntR family transcriptional regulator</fullName>
    </submittedName>
</protein>
<dbReference type="HOGENOM" id="CLU_017584_0_1_11"/>
<dbReference type="EMBL" id="CP004353">
    <property type="protein sequence ID" value="AHI23674.1"/>
    <property type="molecule type" value="Genomic_DNA"/>
</dbReference>
<organism evidence="7 8">
    <name type="scientific">Corynebacterium vitaeruminis DSM 20294</name>
    <dbReference type="NCBI Taxonomy" id="1224164"/>
    <lineage>
        <taxon>Bacteria</taxon>
        <taxon>Bacillati</taxon>
        <taxon>Actinomycetota</taxon>
        <taxon>Actinomycetes</taxon>
        <taxon>Mycobacteriales</taxon>
        <taxon>Corynebacteriaceae</taxon>
        <taxon>Corynebacterium</taxon>
    </lineage>
</organism>
<dbReference type="InterPro" id="IPR015424">
    <property type="entry name" value="PyrdxlP-dep_Trfase"/>
</dbReference>
<evidence type="ECO:0000256" key="4">
    <source>
        <dbReference type="ARBA" id="ARBA00023125"/>
    </source>
</evidence>
<feature type="domain" description="HTH gntR-type" evidence="6">
    <location>
        <begin position="18"/>
        <end position="86"/>
    </location>
</feature>
<dbReference type="InterPro" id="IPR000524">
    <property type="entry name" value="Tscrpt_reg_HTH_GntR"/>
</dbReference>
<evidence type="ECO:0000256" key="3">
    <source>
        <dbReference type="ARBA" id="ARBA00023015"/>
    </source>
</evidence>
<dbReference type="GO" id="GO:0003700">
    <property type="term" value="F:DNA-binding transcription factor activity"/>
    <property type="evidence" value="ECO:0007669"/>
    <property type="project" value="InterPro"/>
</dbReference>
<dbReference type="InterPro" id="IPR036388">
    <property type="entry name" value="WH-like_DNA-bd_sf"/>
</dbReference>
<dbReference type="STRING" id="1224164.B843_11480"/>
<keyword evidence="2" id="KW-0663">Pyridoxal phosphate</keyword>
<dbReference type="SUPFAM" id="SSF53383">
    <property type="entry name" value="PLP-dependent transferases"/>
    <property type="match status" value="1"/>
</dbReference>
<keyword evidence="5" id="KW-0804">Transcription</keyword>
<dbReference type="GO" id="GO:0003677">
    <property type="term" value="F:DNA binding"/>
    <property type="evidence" value="ECO:0007669"/>
    <property type="project" value="UniProtKB-KW"/>
</dbReference>
<dbReference type="GO" id="GO:0030170">
    <property type="term" value="F:pyridoxal phosphate binding"/>
    <property type="evidence" value="ECO:0007669"/>
    <property type="project" value="InterPro"/>
</dbReference>
<keyword evidence="8" id="KW-1185">Reference proteome</keyword>
<dbReference type="Gene3D" id="3.40.640.10">
    <property type="entry name" value="Type I PLP-dependent aspartate aminotransferase-like (Major domain)"/>
    <property type="match status" value="1"/>
</dbReference>
<dbReference type="CDD" id="cd07377">
    <property type="entry name" value="WHTH_GntR"/>
    <property type="match status" value="1"/>
</dbReference>